<sequence length="83" mass="9140">MQQDPTLMRAVIGVDEFEQGAFPHARRAVEHHAFTGVHAEIDVVQHVEHRAVLVMQGEALAQGIDAQNGKGHGWSTEETSSWV</sequence>
<accession>A0A1J5PSC5</accession>
<name>A0A1J5PSC5_9ZZZZ</name>
<dbReference type="EMBL" id="MLJW01004103">
    <property type="protein sequence ID" value="OIQ70639.1"/>
    <property type="molecule type" value="Genomic_DNA"/>
</dbReference>
<comment type="caution">
    <text evidence="1">The sequence shown here is derived from an EMBL/GenBank/DDBJ whole genome shotgun (WGS) entry which is preliminary data.</text>
</comment>
<gene>
    <name evidence="1" type="ORF">GALL_477480</name>
</gene>
<organism evidence="1">
    <name type="scientific">mine drainage metagenome</name>
    <dbReference type="NCBI Taxonomy" id="410659"/>
    <lineage>
        <taxon>unclassified sequences</taxon>
        <taxon>metagenomes</taxon>
        <taxon>ecological metagenomes</taxon>
    </lineage>
</organism>
<protein>
    <submittedName>
        <fullName evidence="1">Uncharacterized protein</fullName>
    </submittedName>
</protein>
<evidence type="ECO:0000313" key="1">
    <source>
        <dbReference type="EMBL" id="OIQ70639.1"/>
    </source>
</evidence>
<reference evidence="1" key="1">
    <citation type="submission" date="2016-10" db="EMBL/GenBank/DDBJ databases">
        <title>Sequence of Gallionella enrichment culture.</title>
        <authorList>
            <person name="Poehlein A."/>
            <person name="Muehling M."/>
            <person name="Daniel R."/>
        </authorList>
    </citation>
    <scope>NUCLEOTIDE SEQUENCE</scope>
</reference>
<dbReference type="AlphaFoldDB" id="A0A1J5PSC5"/>
<proteinExistence type="predicted"/>